<evidence type="ECO:0000256" key="1">
    <source>
        <dbReference type="ARBA" id="ARBA00022490"/>
    </source>
</evidence>
<comment type="similarity">
    <text evidence="7">Belongs to the class I-like SAM-binding methyltransferase superfamily. rRNA adenine N(6)-methyltransferase family. RsmA subfamily.</text>
</comment>
<comment type="caution">
    <text evidence="7 8">Lacks conserved residue(s) required for the propagation of feature annotation.</text>
</comment>
<dbReference type="EC" id="2.1.1.182" evidence="7"/>
<dbReference type="GO" id="GO:0003723">
    <property type="term" value="F:RNA binding"/>
    <property type="evidence" value="ECO:0007669"/>
    <property type="project" value="UniProtKB-UniRule"/>
</dbReference>
<dbReference type="PROSITE" id="PS51689">
    <property type="entry name" value="SAM_RNA_A_N6_MT"/>
    <property type="match status" value="1"/>
</dbReference>
<organism evidence="10 11">
    <name type="scientific">Candidatus Magasanikbacteria bacterium RIFOXYD2_FULL_41_14</name>
    <dbReference type="NCBI Taxonomy" id="1798709"/>
    <lineage>
        <taxon>Bacteria</taxon>
        <taxon>Candidatus Magasanikiibacteriota</taxon>
    </lineage>
</organism>
<keyword evidence="6 7" id="KW-0694">RNA-binding</keyword>
<keyword evidence="2 7" id="KW-0698">rRNA processing</keyword>
<protein>
    <recommendedName>
        <fullName evidence="7">Ribosomal RNA small subunit methyltransferase A</fullName>
        <ecNumber evidence="7">2.1.1.182</ecNumber>
    </recommendedName>
    <alternativeName>
        <fullName evidence="7">16S rRNA (adenine(1518)-N(6)/adenine(1519)-N(6))-dimethyltransferase</fullName>
    </alternativeName>
    <alternativeName>
        <fullName evidence="7">16S rRNA dimethyladenosine transferase</fullName>
    </alternativeName>
    <alternativeName>
        <fullName evidence="7">16S rRNA dimethylase</fullName>
    </alternativeName>
    <alternativeName>
        <fullName evidence="7">S-adenosylmethionine-6-N', N'-adenosyl(rRNA) dimethyltransferase</fullName>
    </alternativeName>
</protein>
<feature type="binding site" evidence="7 8">
    <location>
        <position position="37"/>
    </location>
    <ligand>
        <name>S-adenosyl-L-methionine</name>
        <dbReference type="ChEBI" id="CHEBI:59789"/>
    </ligand>
</feature>
<evidence type="ECO:0000256" key="6">
    <source>
        <dbReference type="ARBA" id="ARBA00022884"/>
    </source>
</evidence>
<dbReference type="STRING" id="1798709.A2538_04035"/>
<dbReference type="InterPro" id="IPR023165">
    <property type="entry name" value="rRNA_Ade_diMease-like_C"/>
</dbReference>
<feature type="domain" description="Ribosomal RNA adenine methylase transferase N-terminal" evidence="9">
    <location>
        <begin position="17"/>
        <end position="222"/>
    </location>
</feature>
<evidence type="ECO:0000256" key="8">
    <source>
        <dbReference type="PROSITE-ProRule" id="PRU01026"/>
    </source>
</evidence>
<feature type="binding site" evidence="7 8">
    <location>
        <position position="138"/>
    </location>
    <ligand>
        <name>S-adenosyl-L-methionine</name>
        <dbReference type="ChEBI" id="CHEBI:59789"/>
    </ligand>
</feature>
<comment type="catalytic activity">
    <reaction evidence="7">
        <text>adenosine(1518)/adenosine(1519) in 16S rRNA + 4 S-adenosyl-L-methionine = N(6)-dimethyladenosine(1518)/N(6)-dimethyladenosine(1519) in 16S rRNA + 4 S-adenosyl-L-homocysteine + 4 H(+)</text>
        <dbReference type="Rhea" id="RHEA:19609"/>
        <dbReference type="Rhea" id="RHEA-COMP:10232"/>
        <dbReference type="Rhea" id="RHEA-COMP:10233"/>
        <dbReference type="ChEBI" id="CHEBI:15378"/>
        <dbReference type="ChEBI" id="CHEBI:57856"/>
        <dbReference type="ChEBI" id="CHEBI:59789"/>
        <dbReference type="ChEBI" id="CHEBI:74411"/>
        <dbReference type="ChEBI" id="CHEBI:74493"/>
        <dbReference type="EC" id="2.1.1.182"/>
    </reaction>
</comment>
<comment type="function">
    <text evidence="7">Specifically dimethylates two adjacent adenosines (A1518 and A1519) in the loop of a conserved hairpin near the 3'-end of 16S rRNA in the 30S particle. May play a critical role in biogenesis of 30S subunits.</text>
</comment>
<dbReference type="HAMAP" id="MF_00607">
    <property type="entry name" value="16SrRNA_methyltr_A"/>
    <property type="match status" value="1"/>
</dbReference>
<evidence type="ECO:0000256" key="7">
    <source>
        <dbReference type="HAMAP-Rule" id="MF_00607"/>
    </source>
</evidence>
<keyword evidence="3 7" id="KW-0489">Methyltransferase</keyword>
<evidence type="ECO:0000259" key="9">
    <source>
        <dbReference type="SMART" id="SM00650"/>
    </source>
</evidence>
<dbReference type="EMBL" id="MFRE01000004">
    <property type="protein sequence ID" value="OGH95080.1"/>
    <property type="molecule type" value="Genomic_DNA"/>
</dbReference>
<feature type="binding site" evidence="7 8">
    <location>
        <position position="58"/>
    </location>
    <ligand>
        <name>S-adenosyl-L-methionine</name>
        <dbReference type="ChEBI" id="CHEBI:59789"/>
    </ligand>
</feature>
<keyword evidence="5 7" id="KW-0949">S-adenosyl-L-methionine</keyword>
<evidence type="ECO:0000256" key="3">
    <source>
        <dbReference type="ARBA" id="ARBA00022603"/>
    </source>
</evidence>
<evidence type="ECO:0000313" key="10">
    <source>
        <dbReference type="EMBL" id="OGH95080.1"/>
    </source>
</evidence>
<dbReference type="Gene3D" id="1.10.8.100">
    <property type="entry name" value="Ribosomal RNA adenine dimethylase-like, domain 2"/>
    <property type="match status" value="1"/>
</dbReference>
<proteinExistence type="inferred from homology"/>
<evidence type="ECO:0000256" key="4">
    <source>
        <dbReference type="ARBA" id="ARBA00022679"/>
    </source>
</evidence>
<dbReference type="Proteomes" id="UP000178254">
    <property type="component" value="Unassembled WGS sequence"/>
</dbReference>
<reference evidence="10 11" key="1">
    <citation type="journal article" date="2016" name="Nat. Commun.">
        <title>Thousands of microbial genomes shed light on interconnected biogeochemical processes in an aquifer system.</title>
        <authorList>
            <person name="Anantharaman K."/>
            <person name="Brown C.T."/>
            <person name="Hug L.A."/>
            <person name="Sharon I."/>
            <person name="Castelle C.J."/>
            <person name="Probst A.J."/>
            <person name="Thomas B.C."/>
            <person name="Singh A."/>
            <person name="Wilkins M.J."/>
            <person name="Karaoz U."/>
            <person name="Brodie E.L."/>
            <person name="Williams K.H."/>
            <person name="Hubbard S.S."/>
            <person name="Banfield J.F."/>
        </authorList>
    </citation>
    <scope>NUCLEOTIDE SEQUENCE [LARGE SCALE GENOMIC DNA]</scope>
</reference>
<dbReference type="Gene3D" id="3.40.50.150">
    <property type="entry name" value="Vaccinia Virus protein VP39"/>
    <property type="match status" value="1"/>
</dbReference>
<comment type="caution">
    <text evidence="10">The sequence shown here is derived from an EMBL/GenBank/DDBJ whole genome shotgun (WGS) entry which is preliminary data.</text>
</comment>
<keyword evidence="4 7" id="KW-0808">Transferase</keyword>
<evidence type="ECO:0000256" key="2">
    <source>
        <dbReference type="ARBA" id="ARBA00022552"/>
    </source>
</evidence>
<feature type="binding site" evidence="7 8">
    <location>
        <position position="12"/>
    </location>
    <ligand>
        <name>S-adenosyl-L-methionine</name>
        <dbReference type="ChEBI" id="CHEBI:59789"/>
    </ligand>
</feature>
<dbReference type="AlphaFoldDB" id="A0A1F6PG89"/>
<name>A0A1F6PG89_9BACT</name>
<dbReference type="Pfam" id="PF00398">
    <property type="entry name" value="RrnaAD"/>
    <property type="match status" value="1"/>
</dbReference>
<dbReference type="InterPro" id="IPR001737">
    <property type="entry name" value="KsgA/Erm"/>
</dbReference>
<dbReference type="InterPro" id="IPR020598">
    <property type="entry name" value="rRNA_Ade_methylase_Trfase_N"/>
</dbReference>
<evidence type="ECO:0000256" key="5">
    <source>
        <dbReference type="ARBA" id="ARBA00022691"/>
    </source>
</evidence>
<dbReference type="PANTHER" id="PTHR11727">
    <property type="entry name" value="DIMETHYLADENOSINE TRANSFERASE"/>
    <property type="match status" value="1"/>
</dbReference>
<dbReference type="GO" id="GO:0005829">
    <property type="term" value="C:cytosol"/>
    <property type="evidence" value="ECO:0007669"/>
    <property type="project" value="TreeGrafter"/>
</dbReference>
<dbReference type="InterPro" id="IPR011530">
    <property type="entry name" value="rRNA_adenine_dimethylase"/>
</dbReference>
<feature type="binding site" evidence="7 8">
    <location>
        <position position="10"/>
    </location>
    <ligand>
        <name>S-adenosyl-L-methionine</name>
        <dbReference type="ChEBI" id="CHEBI:59789"/>
    </ligand>
</feature>
<dbReference type="PANTHER" id="PTHR11727:SF7">
    <property type="entry name" value="DIMETHYLADENOSINE TRANSFERASE-RELATED"/>
    <property type="match status" value="1"/>
</dbReference>
<dbReference type="GO" id="GO:0052908">
    <property type="term" value="F:16S rRNA (adenine(1518)-N(6)/adenine(1519)-N(6))-dimethyltransferase activity"/>
    <property type="evidence" value="ECO:0007669"/>
    <property type="project" value="UniProtKB-EC"/>
</dbReference>
<dbReference type="SMART" id="SM00650">
    <property type="entry name" value="rADc"/>
    <property type="match status" value="1"/>
</dbReference>
<gene>
    <name evidence="7" type="primary">rsmA</name>
    <name evidence="7" type="synonym">ksgA</name>
    <name evidence="10" type="ORF">A2538_04035</name>
</gene>
<dbReference type="InterPro" id="IPR029063">
    <property type="entry name" value="SAM-dependent_MTases_sf"/>
</dbReference>
<evidence type="ECO:0000313" key="11">
    <source>
        <dbReference type="Proteomes" id="UP000178254"/>
    </source>
</evidence>
<comment type="subcellular location">
    <subcellularLocation>
        <location evidence="7">Cytoplasm</location>
    </subcellularLocation>
</comment>
<sequence>MKPSKDYGQNYLLSLEPIEAMVAAADIKPTDTVVEVGPGFGTLTFALAEQAKEVVAFEIEKKIEKYWREKTEEYKNIEIIWGNVLYQKDFDLFCHSRENGNPEVVEKVATGSPIGPAPYCDTGSGMTNVERPYKVVANIPYQITSSIIKFFLEDIANKPESLTLMVQKEVASRICAKPGDMSVLAVAVQYYAEPEIIMPVPRHFFYPIPKVDSAVIKITVKPICHSRAPEQSDKCPWGESGNPVATDETLDPRFHGDDKYTKQFFKLVKTGFSSRRKILIKNLLPLVGGNSGLSQLETIWQKLGWLRTIRAQELSVEDWKKLVGILF</sequence>
<keyword evidence="1 7" id="KW-0963">Cytoplasm</keyword>
<dbReference type="SUPFAM" id="SSF53335">
    <property type="entry name" value="S-adenosyl-L-methionine-dependent methyltransferases"/>
    <property type="match status" value="1"/>
</dbReference>
<accession>A0A1F6PG89</accession>